<evidence type="ECO:0000313" key="2">
    <source>
        <dbReference type="Proteomes" id="UP000288102"/>
    </source>
</evidence>
<dbReference type="AlphaFoldDB" id="A0A434A9H1"/>
<gene>
    <name evidence="1" type="ORF">D0817_07805</name>
</gene>
<dbReference type="RefSeq" id="WP_127337812.1">
    <property type="nucleotide sequence ID" value="NZ_QWDM01000004.1"/>
</dbReference>
<dbReference type="OrthoDB" id="1095452at2"/>
<proteinExistence type="predicted"/>
<sequence>MERKPKITIPEPCNENWDKMTPKDNGRFCLSCAKTVVDFTTMLPDEIQHFFIQNKNICGRFKKSQLDSITIQIPNRALYMQTQYNKMFILALFITMGTTLFSCQNKDGKKQKIDNVEVVKDTATELVTLVGKVPIDPTDTVHSHVPPPPPPKADLVKFVKPVTKNCTKPTKNKVKPSNEGTEDDSLFVTGAVMQTNAEFPGGIEQFYNFFGKEFKNPENVNAANNKFRISFAVEKDGSLSYLESTPAIDQTIEKEVIRVLKLCPKWQPGESNGKKIKMQYSLPITLQ</sequence>
<dbReference type="EMBL" id="QWDM01000004">
    <property type="protein sequence ID" value="RUT71031.1"/>
    <property type="molecule type" value="Genomic_DNA"/>
</dbReference>
<dbReference type="Proteomes" id="UP000288102">
    <property type="component" value="Unassembled WGS sequence"/>
</dbReference>
<reference evidence="2" key="1">
    <citation type="journal article" date="2019" name="Syst. Appl. Microbiol.">
        <title>Flavobacterium circumlabens sp. nov. and Flavobacterium cupreum sp. nov., two psychrotrophic species isolated from Antarctic environmental samples.</title>
        <authorList>
            <person name="Kralova S."/>
            <person name="Busse H.-J."/>
            <person name="Svec P."/>
            <person name="Maslanova I."/>
            <person name="Stankova E."/>
            <person name="Bartak M."/>
            <person name="Sedlacek I."/>
        </authorList>
    </citation>
    <scope>NUCLEOTIDE SEQUENCE [LARGE SCALE GENOMIC DNA]</scope>
    <source>
        <strain evidence="2">CCM 8825</strain>
    </source>
</reference>
<evidence type="ECO:0008006" key="3">
    <source>
        <dbReference type="Google" id="ProtNLM"/>
    </source>
</evidence>
<protein>
    <recommendedName>
        <fullName evidence="3">TonB C-terminal domain-containing protein</fullName>
    </recommendedName>
</protein>
<organism evidence="1 2">
    <name type="scientific">Flavobacterium cupreum</name>
    <dbReference type="NCBI Taxonomy" id="2133766"/>
    <lineage>
        <taxon>Bacteria</taxon>
        <taxon>Pseudomonadati</taxon>
        <taxon>Bacteroidota</taxon>
        <taxon>Flavobacteriia</taxon>
        <taxon>Flavobacteriales</taxon>
        <taxon>Flavobacteriaceae</taxon>
        <taxon>Flavobacterium</taxon>
    </lineage>
</organism>
<name>A0A434A9H1_9FLAO</name>
<comment type="caution">
    <text evidence="1">The sequence shown here is derived from an EMBL/GenBank/DDBJ whole genome shotgun (WGS) entry which is preliminary data.</text>
</comment>
<evidence type="ECO:0000313" key="1">
    <source>
        <dbReference type="EMBL" id="RUT71031.1"/>
    </source>
</evidence>
<dbReference type="Gene3D" id="3.30.1150.10">
    <property type="match status" value="1"/>
</dbReference>
<keyword evidence="2" id="KW-1185">Reference proteome</keyword>
<accession>A0A434A9H1</accession>